<organism evidence="2 3">
    <name type="scientific">Rhodospirillum rubrum (strain ATCC 11170 / ATH 1.1.1 / DSM 467 / LMG 4362 / NCIMB 8255 / S1)</name>
    <dbReference type="NCBI Taxonomy" id="269796"/>
    <lineage>
        <taxon>Bacteria</taxon>
        <taxon>Pseudomonadati</taxon>
        <taxon>Pseudomonadota</taxon>
        <taxon>Alphaproteobacteria</taxon>
        <taxon>Rhodospirillales</taxon>
        <taxon>Rhodospirillaceae</taxon>
        <taxon>Rhodospirillum</taxon>
    </lineage>
</organism>
<evidence type="ECO:0000259" key="1">
    <source>
        <dbReference type="Pfam" id="PF01037"/>
    </source>
</evidence>
<dbReference type="EnsemblBacteria" id="ABC24257">
    <property type="protein sequence ID" value="ABC24257"/>
    <property type="gene ID" value="Rru_A3463"/>
</dbReference>
<feature type="domain" description="Transcription regulator AsnC/Lrp ligand binding" evidence="1">
    <location>
        <begin position="21"/>
        <end position="92"/>
    </location>
</feature>
<evidence type="ECO:0000313" key="2">
    <source>
        <dbReference type="EMBL" id="ABC24257.1"/>
    </source>
</evidence>
<dbReference type="Gene3D" id="3.30.70.920">
    <property type="match status" value="1"/>
</dbReference>
<dbReference type="AlphaFoldDB" id="Q2RNN8"/>
<protein>
    <submittedName>
        <fullName evidence="2">Transcriptional regulator, AsnC family</fullName>
    </submittedName>
</protein>
<dbReference type="InterPro" id="IPR011008">
    <property type="entry name" value="Dimeric_a/b-barrel"/>
</dbReference>
<gene>
    <name evidence="2" type="ordered locus">Rru_A3463</name>
</gene>
<dbReference type="eggNOG" id="COG1522">
    <property type="taxonomic scope" value="Bacteria"/>
</dbReference>
<keyword evidence="3" id="KW-1185">Reference proteome</keyword>
<accession>Q2RNN8</accession>
<evidence type="ECO:0000313" key="3">
    <source>
        <dbReference type="Proteomes" id="UP000001929"/>
    </source>
</evidence>
<name>Q2RNN8_RHORT</name>
<dbReference type="HOGENOM" id="CLU_170329_0_0_5"/>
<reference evidence="2 3" key="1">
    <citation type="journal article" date="2011" name="Stand. Genomic Sci.">
        <title>Complete genome sequence of Rhodospirillum rubrum type strain (S1).</title>
        <authorList>
            <person name="Munk A.C."/>
            <person name="Copeland A."/>
            <person name="Lucas S."/>
            <person name="Lapidus A."/>
            <person name="Del Rio T.G."/>
            <person name="Barry K."/>
            <person name="Detter J.C."/>
            <person name="Hammon N."/>
            <person name="Israni S."/>
            <person name="Pitluck S."/>
            <person name="Brettin T."/>
            <person name="Bruce D."/>
            <person name="Han C."/>
            <person name="Tapia R."/>
            <person name="Gilna P."/>
            <person name="Schmutz J."/>
            <person name="Larimer F."/>
            <person name="Land M."/>
            <person name="Kyrpides N.C."/>
            <person name="Mavromatis K."/>
            <person name="Richardson P."/>
            <person name="Rohde M."/>
            <person name="Goker M."/>
            <person name="Klenk H.P."/>
            <person name="Zhang Y."/>
            <person name="Roberts G.P."/>
            <person name="Reslewic S."/>
            <person name="Schwartz D.C."/>
        </authorList>
    </citation>
    <scope>NUCLEOTIDE SEQUENCE [LARGE SCALE GENOMIC DNA]</scope>
    <source>
        <strain evidence="3">ATCC 11170 / ATH 1.1.1 / DSM 467 / LMG 4362 / NCIMB 8255 / S1</strain>
    </source>
</reference>
<dbReference type="EMBL" id="CP000230">
    <property type="protein sequence ID" value="ABC24257.1"/>
    <property type="molecule type" value="Genomic_DNA"/>
</dbReference>
<dbReference type="Proteomes" id="UP000001929">
    <property type="component" value="Chromosome"/>
</dbReference>
<dbReference type="STRING" id="269796.Rru_A3463"/>
<dbReference type="SUPFAM" id="SSF54909">
    <property type="entry name" value="Dimeric alpha+beta barrel"/>
    <property type="match status" value="1"/>
</dbReference>
<dbReference type="KEGG" id="rru:Rru_A3463"/>
<dbReference type="PATRIC" id="fig|269796.9.peg.3579"/>
<dbReference type="Pfam" id="PF01037">
    <property type="entry name" value="AsnC_trans_reg"/>
    <property type="match status" value="1"/>
</dbReference>
<dbReference type="InterPro" id="IPR019887">
    <property type="entry name" value="Tscrpt_reg_AsnC/Lrp_C"/>
</dbReference>
<dbReference type="PhylomeDB" id="Q2RNN8"/>
<proteinExistence type="predicted"/>
<sequence length="95" mass="10369">MSLFPPPQTIQKGSPMQKIFVMIKCDLGQAYDVASTIIETVEEVSEVDSISGQYDLMAKFYIAKGADIGHFVTEKVQTIGGIKDTFTIVAFNAFG</sequence>